<accession>A0A1G7EQD3</accession>
<proteinExistence type="predicted"/>
<name>A0A1G7EQD3_9BACL</name>
<sequence length="239" mass="27373">MFKRRKKLTIIAVTLGLFLIVLVLNYMLSPQPVNAMFVGFSDYEELSSEVYVEPSISDNTKNKILMDLEQSQEKVIEVFDVIEAHPTIIFVQSSDAIKRYAQNQTGQTYYMYWGNYIVIGPRGFNEDVIAHELVHAELRKRIGDIEKVPVWFNEGLATTVDSRYISDVNVVSNSLHEISERGTFYEPTRVLENYKIANNEVTRWYRIVGKSGLDTLIAGLNKGESFNKLYKEIEAASIK</sequence>
<dbReference type="OrthoDB" id="43895at2"/>
<gene>
    <name evidence="1" type="ORF">SAMN04488542_101295</name>
</gene>
<protein>
    <recommendedName>
        <fullName evidence="3">Peptidase MA superfamily protein</fullName>
    </recommendedName>
</protein>
<evidence type="ECO:0000313" key="1">
    <source>
        <dbReference type="EMBL" id="SDE65842.1"/>
    </source>
</evidence>
<reference evidence="1 2" key="1">
    <citation type="submission" date="2016-10" db="EMBL/GenBank/DDBJ databases">
        <authorList>
            <person name="de Groot N.N."/>
        </authorList>
    </citation>
    <scope>NUCLEOTIDE SEQUENCE [LARGE SCALE GENOMIC DNA]</scope>
    <source>
        <strain evidence="1 2">DSM 28129</strain>
    </source>
</reference>
<dbReference type="STRING" id="670482.SAMN04488542_101295"/>
<dbReference type="RefSeq" id="WP_091226105.1">
    <property type="nucleotide sequence ID" value="NZ_FNBG01000001.1"/>
</dbReference>
<dbReference type="Proteomes" id="UP000198972">
    <property type="component" value="Unassembled WGS sequence"/>
</dbReference>
<organism evidence="1 2">
    <name type="scientific">Fontibacillus panacisegetis</name>
    <dbReference type="NCBI Taxonomy" id="670482"/>
    <lineage>
        <taxon>Bacteria</taxon>
        <taxon>Bacillati</taxon>
        <taxon>Bacillota</taxon>
        <taxon>Bacilli</taxon>
        <taxon>Bacillales</taxon>
        <taxon>Paenibacillaceae</taxon>
        <taxon>Fontibacillus</taxon>
    </lineage>
</organism>
<dbReference type="AlphaFoldDB" id="A0A1G7EQD3"/>
<evidence type="ECO:0000313" key="2">
    <source>
        <dbReference type="Proteomes" id="UP000198972"/>
    </source>
</evidence>
<dbReference type="EMBL" id="FNBG01000001">
    <property type="protein sequence ID" value="SDE65842.1"/>
    <property type="molecule type" value="Genomic_DNA"/>
</dbReference>
<evidence type="ECO:0008006" key="3">
    <source>
        <dbReference type="Google" id="ProtNLM"/>
    </source>
</evidence>
<keyword evidence="2" id="KW-1185">Reference proteome</keyword>